<evidence type="ECO:0000313" key="4">
    <source>
        <dbReference type="EMBL" id="OSC32288.1"/>
    </source>
</evidence>
<dbReference type="OrthoDB" id="4639451at2"/>
<name>A0A1X2LE81_9MYCO</name>
<feature type="compositionally biased region" description="Low complexity" evidence="1">
    <location>
        <begin position="93"/>
        <end position="102"/>
    </location>
</feature>
<dbReference type="RefSeq" id="WP_085287996.1">
    <property type="nucleotide sequence ID" value="NZ_NCXM01000001.1"/>
</dbReference>
<sequence length="188" mass="19989">MNASTPQPPAGSYPDPSGKPGQKYWDGQRWRTDTPPPPPRSPREKLPGLWSGLSRKTKLVLAAGAGLVVVIAVLSMVGSPASGPSGPGPGQPARPGQSAAPSRHSDAYNQGYEYGNQHLAQGFASQYDCEHYANSYRGFVARRDMPDWLQGCMDGIRDLNAGPSTTSPKVDCSQPGNNWDPRCILGTG</sequence>
<feature type="domain" description="DUF2510" evidence="3">
    <location>
        <begin position="10"/>
        <end position="42"/>
    </location>
</feature>
<organism evidence="4 5">
    <name type="scientific">Mycolicibacterium vulneris</name>
    <dbReference type="NCBI Taxonomy" id="547163"/>
    <lineage>
        <taxon>Bacteria</taxon>
        <taxon>Bacillati</taxon>
        <taxon>Actinomycetota</taxon>
        <taxon>Actinomycetes</taxon>
        <taxon>Mycobacteriales</taxon>
        <taxon>Mycobacteriaceae</taxon>
        <taxon>Mycolicibacterium</taxon>
    </lineage>
</organism>
<dbReference type="Pfam" id="PF10708">
    <property type="entry name" value="DUF2510"/>
    <property type="match status" value="1"/>
</dbReference>
<proteinExistence type="predicted"/>
<feature type="region of interest" description="Disordered" evidence="1">
    <location>
        <begin position="1"/>
        <end position="49"/>
    </location>
</feature>
<dbReference type="EMBL" id="NCXM01000001">
    <property type="protein sequence ID" value="OSC32288.1"/>
    <property type="molecule type" value="Genomic_DNA"/>
</dbReference>
<dbReference type="InterPro" id="IPR018929">
    <property type="entry name" value="DUF2510"/>
</dbReference>
<evidence type="ECO:0000256" key="2">
    <source>
        <dbReference type="SAM" id="Phobius"/>
    </source>
</evidence>
<comment type="caution">
    <text evidence="4">The sequence shown here is derived from an EMBL/GenBank/DDBJ whole genome shotgun (WGS) entry which is preliminary data.</text>
</comment>
<feature type="compositionally biased region" description="Pro residues" evidence="1">
    <location>
        <begin position="1"/>
        <end position="11"/>
    </location>
</feature>
<gene>
    <name evidence="4" type="ORF">B8W69_00375</name>
</gene>
<evidence type="ECO:0000313" key="5">
    <source>
        <dbReference type="Proteomes" id="UP000242320"/>
    </source>
</evidence>
<evidence type="ECO:0000259" key="3">
    <source>
        <dbReference type="Pfam" id="PF10708"/>
    </source>
</evidence>
<feature type="region of interest" description="Disordered" evidence="1">
    <location>
        <begin position="79"/>
        <end position="110"/>
    </location>
</feature>
<reference evidence="4 5" key="1">
    <citation type="submission" date="2017-04" db="EMBL/GenBank/DDBJ databases">
        <title>The new phylogeny of genus Mycobacterium.</title>
        <authorList>
            <person name="Tortoli E."/>
            <person name="Trovato A."/>
            <person name="Cirillo D.M."/>
        </authorList>
    </citation>
    <scope>NUCLEOTIDE SEQUENCE [LARGE SCALE GENOMIC DNA]</scope>
    <source>
        <strain evidence="4 5">DSM 45247</strain>
    </source>
</reference>
<protein>
    <recommendedName>
        <fullName evidence="3">DUF2510 domain-containing protein</fullName>
    </recommendedName>
</protein>
<accession>A0A1X2LE81</accession>
<keyword evidence="5" id="KW-1185">Reference proteome</keyword>
<keyword evidence="2" id="KW-0812">Transmembrane</keyword>
<keyword evidence="2" id="KW-1133">Transmembrane helix</keyword>
<dbReference type="Proteomes" id="UP000242320">
    <property type="component" value="Unassembled WGS sequence"/>
</dbReference>
<keyword evidence="2" id="KW-0472">Membrane</keyword>
<dbReference type="AlphaFoldDB" id="A0A1X2LE81"/>
<feature type="transmembrane region" description="Helical" evidence="2">
    <location>
        <begin position="59"/>
        <end position="77"/>
    </location>
</feature>
<evidence type="ECO:0000256" key="1">
    <source>
        <dbReference type="SAM" id="MobiDB-lite"/>
    </source>
</evidence>